<dbReference type="VEuPathDB" id="FungiDB:PV09_08251"/>
<dbReference type="GeneID" id="27316224"/>
<dbReference type="OrthoDB" id="2378324at2759"/>
<dbReference type="AlphaFoldDB" id="A0A0D1XDA1"/>
<dbReference type="Gene3D" id="1.10.3210.10">
    <property type="entry name" value="Hypothetical protein af1432"/>
    <property type="match status" value="1"/>
</dbReference>
<dbReference type="EMBL" id="KN847566">
    <property type="protein sequence ID" value="KIW00211.1"/>
    <property type="molecule type" value="Genomic_DNA"/>
</dbReference>
<evidence type="ECO:0000313" key="2">
    <source>
        <dbReference type="EMBL" id="KIW00211.1"/>
    </source>
</evidence>
<dbReference type="Pfam" id="PF01966">
    <property type="entry name" value="HD"/>
    <property type="match status" value="1"/>
</dbReference>
<dbReference type="InterPro" id="IPR003607">
    <property type="entry name" value="HD/PDEase_dom"/>
</dbReference>
<sequence>MNNRAHPRRDMSNIFQHSLIRCPRIAQDGGFHHILLFARSLRPEAKEKSSTGKKSLMFGTAEMCLPQPASHSSAVETSCEDTTQPPVYDKFVPEDAISRSAYAYASQHLHPAVLTHSLRVYCLAAQLATKQPSKYASEKHQPLLFTACVFHDVGTAAAHDGSQRFEVEGADAASAFLRSHGVRDDEAHDVWVAIALHTSPGIAERISDLARLVRVAVLADFKRPASLEEFSGAYVQAIERSFPRLNIEKILGDVVVEQALRQREKAPPASWPGVLLRSKLENPDWDGVNKAF</sequence>
<organism evidence="2 3">
    <name type="scientific">Verruconis gallopava</name>
    <dbReference type="NCBI Taxonomy" id="253628"/>
    <lineage>
        <taxon>Eukaryota</taxon>
        <taxon>Fungi</taxon>
        <taxon>Dikarya</taxon>
        <taxon>Ascomycota</taxon>
        <taxon>Pezizomycotina</taxon>
        <taxon>Dothideomycetes</taxon>
        <taxon>Pleosporomycetidae</taxon>
        <taxon>Venturiales</taxon>
        <taxon>Sympoventuriaceae</taxon>
        <taxon>Verruconis</taxon>
    </lineage>
</organism>
<evidence type="ECO:0000313" key="3">
    <source>
        <dbReference type="Proteomes" id="UP000053259"/>
    </source>
</evidence>
<dbReference type="FunCoup" id="A0A0D1XDA1">
    <property type="interactions" value="10"/>
</dbReference>
<keyword evidence="3" id="KW-1185">Reference proteome</keyword>
<dbReference type="HOGENOM" id="CLU_070871_3_1_1"/>
<gene>
    <name evidence="2" type="ORF">PV09_08251</name>
</gene>
<dbReference type="PANTHER" id="PTHR35569">
    <property type="entry name" value="CYANAMIDE HYDRATASE DDI2-RELATED"/>
    <property type="match status" value="1"/>
</dbReference>
<dbReference type="RefSeq" id="XP_016210080.1">
    <property type="nucleotide sequence ID" value="XM_016362115.1"/>
</dbReference>
<reference evidence="2 3" key="1">
    <citation type="submission" date="2015-01" db="EMBL/GenBank/DDBJ databases">
        <title>The Genome Sequence of Ochroconis gallopava CBS43764.</title>
        <authorList>
            <consortium name="The Broad Institute Genomics Platform"/>
            <person name="Cuomo C."/>
            <person name="de Hoog S."/>
            <person name="Gorbushina A."/>
            <person name="Stielow B."/>
            <person name="Teixiera M."/>
            <person name="Abouelleil A."/>
            <person name="Chapman S.B."/>
            <person name="Priest M."/>
            <person name="Young S.K."/>
            <person name="Wortman J."/>
            <person name="Nusbaum C."/>
            <person name="Birren B."/>
        </authorList>
    </citation>
    <scope>NUCLEOTIDE SEQUENCE [LARGE SCALE GENOMIC DNA]</scope>
    <source>
        <strain evidence="2 3">CBS 43764</strain>
    </source>
</reference>
<evidence type="ECO:0000259" key="1">
    <source>
        <dbReference type="SMART" id="SM00471"/>
    </source>
</evidence>
<dbReference type="STRING" id="253628.A0A0D1XDA1"/>
<dbReference type="PANTHER" id="PTHR35569:SF1">
    <property type="entry name" value="CYANAMIDE HYDRATASE DDI2-RELATED"/>
    <property type="match status" value="1"/>
</dbReference>
<dbReference type="Proteomes" id="UP000053259">
    <property type="component" value="Unassembled WGS sequence"/>
</dbReference>
<dbReference type="InterPro" id="IPR006674">
    <property type="entry name" value="HD_domain"/>
</dbReference>
<protein>
    <recommendedName>
        <fullName evidence="1">HD/PDEase domain-containing protein</fullName>
    </recommendedName>
</protein>
<name>A0A0D1XDA1_9PEZI</name>
<dbReference type="InParanoid" id="A0A0D1XDA1"/>
<dbReference type="SUPFAM" id="SSF109604">
    <property type="entry name" value="HD-domain/PDEase-like"/>
    <property type="match status" value="1"/>
</dbReference>
<accession>A0A0D1XDA1</accession>
<feature type="domain" description="HD/PDEase" evidence="1">
    <location>
        <begin position="109"/>
        <end position="185"/>
    </location>
</feature>
<proteinExistence type="predicted"/>
<dbReference type="SMART" id="SM00471">
    <property type="entry name" value="HDc"/>
    <property type="match status" value="1"/>
</dbReference>